<protein>
    <recommendedName>
        <fullName evidence="3">inorganic diphosphatase</fullName>
        <ecNumber evidence="3">3.6.1.1</ecNumber>
    </recommendedName>
</protein>
<comment type="cofactor">
    <cofactor evidence="1">
        <name>Mg(2+)</name>
        <dbReference type="ChEBI" id="CHEBI:18420"/>
    </cofactor>
</comment>
<dbReference type="PROSITE" id="PS00387">
    <property type="entry name" value="PPASE"/>
    <property type="match status" value="1"/>
</dbReference>
<dbReference type="Pfam" id="PF00719">
    <property type="entry name" value="Pyrophosphatase"/>
    <property type="match status" value="1"/>
</dbReference>
<evidence type="ECO:0000256" key="5">
    <source>
        <dbReference type="ARBA" id="ARBA00022801"/>
    </source>
</evidence>
<comment type="catalytic activity">
    <reaction evidence="7">
        <text>diphosphate + H2O = 2 phosphate + H(+)</text>
        <dbReference type="Rhea" id="RHEA:24576"/>
        <dbReference type="ChEBI" id="CHEBI:15377"/>
        <dbReference type="ChEBI" id="CHEBI:15378"/>
        <dbReference type="ChEBI" id="CHEBI:33019"/>
        <dbReference type="ChEBI" id="CHEBI:43474"/>
        <dbReference type="EC" id="3.6.1.1"/>
    </reaction>
</comment>
<comment type="caution">
    <text evidence="8">The sequence shown here is derived from an EMBL/GenBank/DDBJ whole genome shotgun (WGS) entry which is preliminary data.</text>
</comment>
<evidence type="ECO:0000256" key="1">
    <source>
        <dbReference type="ARBA" id="ARBA00001946"/>
    </source>
</evidence>
<evidence type="ECO:0000313" key="9">
    <source>
        <dbReference type="Proteomes" id="UP001054889"/>
    </source>
</evidence>
<proteinExistence type="inferred from homology"/>
<evidence type="ECO:0000256" key="2">
    <source>
        <dbReference type="ARBA" id="ARBA00006220"/>
    </source>
</evidence>
<comment type="similarity">
    <text evidence="2">Belongs to the PPase family.</text>
</comment>
<accession>A0AAV5BKV4</accession>
<dbReference type="GO" id="GO:0000287">
    <property type="term" value="F:magnesium ion binding"/>
    <property type="evidence" value="ECO:0007669"/>
    <property type="project" value="InterPro"/>
</dbReference>
<gene>
    <name evidence="8" type="primary">ga02436</name>
    <name evidence="8" type="ORF">PR202_ga02436</name>
</gene>
<reference evidence="8" key="1">
    <citation type="journal article" date="2018" name="DNA Res.">
        <title>Multiple hybrid de novo genome assembly of finger millet, an orphan allotetraploid crop.</title>
        <authorList>
            <person name="Hatakeyama M."/>
            <person name="Aluri S."/>
            <person name="Balachadran M.T."/>
            <person name="Sivarajan S.R."/>
            <person name="Patrignani A."/>
            <person name="Gruter S."/>
            <person name="Poveda L."/>
            <person name="Shimizu-Inatsugi R."/>
            <person name="Baeten J."/>
            <person name="Francoijs K.J."/>
            <person name="Nataraja K.N."/>
            <person name="Reddy Y.A.N."/>
            <person name="Phadnis S."/>
            <person name="Ravikumar R.L."/>
            <person name="Schlapbach R."/>
            <person name="Sreeman S.M."/>
            <person name="Shimizu K.K."/>
        </authorList>
    </citation>
    <scope>NUCLEOTIDE SEQUENCE</scope>
</reference>
<evidence type="ECO:0000256" key="6">
    <source>
        <dbReference type="ARBA" id="ARBA00022842"/>
    </source>
</evidence>
<keyword evidence="6" id="KW-0460">Magnesium</keyword>
<organism evidence="8 9">
    <name type="scientific">Eleusine coracana subsp. coracana</name>
    <dbReference type="NCBI Taxonomy" id="191504"/>
    <lineage>
        <taxon>Eukaryota</taxon>
        <taxon>Viridiplantae</taxon>
        <taxon>Streptophyta</taxon>
        <taxon>Embryophyta</taxon>
        <taxon>Tracheophyta</taxon>
        <taxon>Spermatophyta</taxon>
        <taxon>Magnoliopsida</taxon>
        <taxon>Liliopsida</taxon>
        <taxon>Poales</taxon>
        <taxon>Poaceae</taxon>
        <taxon>PACMAD clade</taxon>
        <taxon>Chloridoideae</taxon>
        <taxon>Cynodonteae</taxon>
        <taxon>Eleusininae</taxon>
        <taxon>Eleusine</taxon>
    </lineage>
</organism>
<dbReference type="CDD" id="cd00412">
    <property type="entry name" value="pyrophosphatase"/>
    <property type="match status" value="1"/>
</dbReference>
<sequence length="203" mass="22927">MAGEADGVQTGSRFANAALNERILSSMSQKHVAAHPWHDLEIGTECYGYYHFDMLSYYTIRPGAPEVFNCVVEIPRGSKVKYELDKATGLIKIDRVLYSSVVYPHNYGFIPRTICEDSDPMDVLILMQEPVVPGCFLRARAIGLMPMIDQLESNPYIYAELTDKKNENKEVAVNEFLPAKDAINAIKYSMDLYGSYIIESLRK</sequence>
<dbReference type="SUPFAM" id="SSF50324">
    <property type="entry name" value="Inorganic pyrophosphatase"/>
    <property type="match status" value="1"/>
</dbReference>
<dbReference type="Gene3D" id="3.90.80.10">
    <property type="entry name" value="Inorganic pyrophosphatase"/>
    <property type="match status" value="1"/>
</dbReference>
<evidence type="ECO:0000256" key="3">
    <source>
        <dbReference type="ARBA" id="ARBA00012146"/>
    </source>
</evidence>
<keyword evidence="4" id="KW-0479">Metal-binding</keyword>
<name>A0AAV5BKV4_ELECO</name>
<reference evidence="8" key="2">
    <citation type="submission" date="2021-12" db="EMBL/GenBank/DDBJ databases">
        <title>Resequencing data analysis of finger millet.</title>
        <authorList>
            <person name="Hatakeyama M."/>
            <person name="Aluri S."/>
            <person name="Balachadran M.T."/>
            <person name="Sivarajan S.R."/>
            <person name="Poveda L."/>
            <person name="Shimizu-Inatsugi R."/>
            <person name="Schlapbach R."/>
            <person name="Sreeman S.M."/>
            <person name="Shimizu K.K."/>
        </authorList>
    </citation>
    <scope>NUCLEOTIDE SEQUENCE</scope>
</reference>
<evidence type="ECO:0000256" key="4">
    <source>
        <dbReference type="ARBA" id="ARBA00022723"/>
    </source>
</evidence>
<dbReference type="InterPro" id="IPR036649">
    <property type="entry name" value="Pyrophosphatase_sf"/>
</dbReference>
<dbReference type="Proteomes" id="UP001054889">
    <property type="component" value="Unassembled WGS sequence"/>
</dbReference>
<evidence type="ECO:0000256" key="7">
    <source>
        <dbReference type="ARBA" id="ARBA00047820"/>
    </source>
</evidence>
<evidence type="ECO:0000313" key="8">
    <source>
        <dbReference type="EMBL" id="GJM86567.1"/>
    </source>
</evidence>
<keyword evidence="5" id="KW-0378">Hydrolase</keyword>
<dbReference type="GO" id="GO:0004427">
    <property type="term" value="F:inorganic diphosphate phosphatase activity"/>
    <property type="evidence" value="ECO:0007669"/>
    <property type="project" value="UniProtKB-EC"/>
</dbReference>
<dbReference type="GO" id="GO:0005737">
    <property type="term" value="C:cytoplasm"/>
    <property type="evidence" value="ECO:0007669"/>
    <property type="project" value="InterPro"/>
</dbReference>
<dbReference type="InterPro" id="IPR008162">
    <property type="entry name" value="Pyrophosphatase"/>
</dbReference>
<dbReference type="EC" id="3.6.1.1" evidence="3"/>
<dbReference type="AlphaFoldDB" id="A0AAV5BKV4"/>
<dbReference type="EMBL" id="BQKI01000001">
    <property type="protein sequence ID" value="GJM86567.1"/>
    <property type="molecule type" value="Genomic_DNA"/>
</dbReference>
<keyword evidence="9" id="KW-1185">Reference proteome</keyword>
<dbReference type="PANTHER" id="PTHR10286">
    <property type="entry name" value="INORGANIC PYROPHOSPHATASE"/>
    <property type="match status" value="1"/>
</dbReference>
<dbReference type="GO" id="GO:0006796">
    <property type="term" value="P:phosphate-containing compound metabolic process"/>
    <property type="evidence" value="ECO:0007669"/>
    <property type="project" value="InterPro"/>
</dbReference>